<evidence type="ECO:0000256" key="1">
    <source>
        <dbReference type="SAM" id="MobiDB-lite"/>
    </source>
</evidence>
<dbReference type="OrthoDB" id="6379319at2759"/>
<comment type="caution">
    <text evidence="3">The sequence shown here is derived from an EMBL/GenBank/DDBJ whole genome shotgun (WGS) entry which is preliminary data.</text>
</comment>
<dbReference type="SUPFAM" id="SSF57625">
    <property type="entry name" value="Invertebrate chitin-binding proteins"/>
    <property type="match status" value="1"/>
</dbReference>
<dbReference type="Pfam" id="PF01607">
    <property type="entry name" value="CBM_14"/>
    <property type="match status" value="1"/>
</dbReference>
<feature type="compositionally biased region" description="Polar residues" evidence="1">
    <location>
        <begin position="98"/>
        <end position="112"/>
    </location>
</feature>
<protein>
    <recommendedName>
        <fullName evidence="2">Chitin-binding type-2 domain-containing protein</fullName>
    </recommendedName>
</protein>
<reference evidence="3" key="1">
    <citation type="submission" date="2020-07" db="EMBL/GenBank/DDBJ databases">
        <authorList>
            <person name="Nazaruddin N."/>
        </authorList>
    </citation>
    <scope>NUCLEOTIDE SEQUENCE</scope>
</reference>
<dbReference type="GO" id="GO:0008061">
    <property type="term" value="F:chitin binding"/>
    <property type="evidence" value="ECO:0007669"/>
    <property type="project" value="InterPro"/>
</dbReference>
<feature type="region of interest" description="Disordered" evidence="1">
    <location>
        <begin position="73"/>
        <end position="121"/>
    </location>
</feature>
<dbReference type="InterPro" id="IPR036508">
    <property type="entry name" value="Chitin-bd_dom_sf"/>
</dbReference>
<proteinExistence type="predicted"/>
<feature type="domain" description="Chitin-binding type-2" evidence="2">
    <location>
        <begin position="5"/>
        <end position="63"/>
    </location>
</feature>
<dbReference type="GO" id="GO:0005576">
    <property type="term" value="C:extracellular region"/>
    <property type="evidence" value="ECO:0007669"/>
    <property type="project" value="InterPro"/>
</dbReference>
<evidence type="ECO:0000313" key="3">
    <source>
        <dbReference type="EMBL" id="CAD1479967.1"/>
    </source>
</evidence>
<evidence type="ECO:0000313" key="4">
    <source>
        <dbReference type="Proteomes" id="UP000752696"/>
    </source>
</evidence>
<feature type="compositionally biased region" description="Basic and acidic residues" evidence="1">
    <location>
        <begin position="168"/>
        <end position="204"/>
    </location>
</feature>
<feature type="compositionally biased region" description="Basic and acidic residues" evidence="1">
    <location>
        <begin position="73"/>
        <end position="97"/>
    </location>
</feature>
<accession>A0A6V7HHU5</accession>
<sequence>SARTSFSCLNKTAGFYADINASCKIYHTCDEYGNKFTHQCPEETAFRQDALICDHAHLVQCQGNALTNTKEIRIKEKEGDNSDGKNSETIEKNHDSSFSHATQPRKTNNGQRHGSVFDATHLFTNPNKTRIVPIEKYTTSSFSSFDYANSAATSNPVDCSTNTSRMQPAHDENNGSRRNEDRSIRSETDKLDEKSTRTNNDYRKDYPYRRINDAALYKTSRENNINYQATKNPMDLAKLPSTNYRNYPYLETLKSIQKNAKVASTTAHTPSGSIASTSVTITELPVHALTLSLKPLIPSEPEYDPYYPTKFSTTTESYYTTFTHNAKAWSHVGNSTTTLQISRSTIHLKLPSVLPDLNSLDDIVDRRKLLYIPRRTTAHAQPSTYLGPELAIILVKPTNNNDSNKITNS</sequence>
<dbReference type="Gene3D" id="2.170.140.10">
    <property type="entry name" value="Chitin binding domain"/>
    <property type="match status" value="1"/>
</dbReference>
<feature type="compositionally biased region" description="Polar residues" evidence="1">
    <location>
        <begin position="151"/>
        <end position="166"/>
    </location>
</feature>
<dbReference type="AlphaFoldDB" id="A0A6V7HHU5"/>
<organism evidence="3 4">
    <name type="scientific">Heterotrigona itama</name>
    <dbReference type="NCBI Taxonomy" id="395501"/>
    <lineage>
        <taxon>Eukaryota</taxon>
        <taxon>Metazoa</taxon>
        <taxon>Ecdysozoa</taxon>
        <taxon>Arthropoda</taxon>
        <taxon>Hexapoda</taxon>
        <taxon>Insecta</taxon>
        <taxon>Pterygota</taxon>
        <taxon>Neoptera</taxon>
        <taxon>Endopterygota</taxon>
        <taxon>Hymenoptera</taxon>
        <taxon>Apocrita</taxon>
        <taxon>Aculeata</taxon>
        <taxon>Apoidea</taxon>
        <taxon>Anthophila</taxon>
        <taxon>Apidae</taxon>
        <taxon>Heterotrigona</taxon>
    </lineage>
</organism>
<dbReference type="PROSITE" id="PS50940">
    <property type="entry name" value="CHIT_BIND_II"/>
    <property type="match status" value="1"/>
</dbReference>
<gene>
    <name evidence="3" type="ORF">MHI_LOCUS891128</name>
</gene>
<feature type="region of interest" description="Disordered" evidence="1">
    <location>
        <begin position="151"/>
        <end position="204"/>
    </location>
</feature>
<dbReference type="Proteomes" id="UP000752696">
    <property type="component" value="Unassembled WGS sequence"/>
</dbReference>
<feature type="non-terminal residue" evidence="3">
    <location>
        <position position="1"/>
    </location>
</feature>
<keyword evidence="4" id="KW-1185">Reference proteome</keyword>
<evidence type="ECO:0000259" key="2">
    <source>
        <dbReference type="PROSITE" id="PS50940"/>
    </source>
</evidence>
<dbReference type="EMBL" id="CAJDYZ010011754">
    <property type="protein sequence ID" value="CAD1479967.1"/>
    <property type="molecule type" value="Genomic_DNA"/>
</dbReference>
<dbReference type="InterPro" id="IPR002557">
    <property type="entry name" value="Chitin-bd_dom"/>
</dbReference>
<name>A0A6V7HHU5_9HYME</name>